<evidence type="ECO:0000313" key="5">
    <source>
        <dbReference type="Proteomes" id="UP001314170"/>
    </source>
</evidence>
<dbReference type="Proteomes" id="UP001314170">
    <property type="component" value="Unassembled WGS sequence"/>
</dbReference>
<dbReference type="EMBL" id="CAWUPB010000175">
    <property type="protein sequence ID" value="CAK7323897.1"/>
    <property type="molecule type" value="Genomic_DNA"/>
</dbReference>
<keyword evidence="2" id="KW-1133">Transmembrane helix</keyword>
<comment type="similarity">
    <text evidence="1">Belongs to the NKAP family.</text>
</comment>
<sequence>MGEAEEIDLVEAQKKPTLDDVEPVMPIGPMTLPRTELGRIIYGGALRPGEGDATALYAIEKLQSLGYVMSASRNVRMDAIRVRKENQVFSSAEDKWALTMFNDDEKVKLQMFREASSLTSYMRNPTTPQLSPGMYKRCGDLGMMIAYAKRNRISIQRKKIGEESDRQRPTMRGDMDADHMQIFCASITVAFIFWQWFLVRTNHFNLCQLKWE</sequence>
<evidence type="ECO:0000259" key="3">
    <source>
        <dbReference type="Pfam" id="PF06047"/>
    </source>
</evidence>
<reference evidence="4 5" key="1">
    <citation type="submission" date="2024-01" db="EMBL/GenBank/DDBJ databases">
        <authorList>
            <person name="Waweru B."/>
        </authorList>
    </citation>
    <scope>NUCLEOTIDE SEQUENCE [LARGE SCALE GENOMIC DNA]</scope>
</reference>
<organism evidence="4 5">
    <name type="scientific">Dovyalis caffra</name>
    <dbReference type="NCBI Taxonomy" id="77055"/>
    <lineage>
        <taxon>Eukaryota</taxon>
        <taxon>Viridiplantae</taxon>
        <taxon>Streptophyta</taxon>
        <taxon>Embryophyta</taxon>
        <taxon>Tracheophyta</taxon>
        <taxon>Spermatophyta</taxon>
        <taxon>Magnoliopsida</taxon>
        <taxon>eudicotyledons</taxon>
        <taxon>Gunneridae</taxon>
        <taxon>Pentapetalae</taxon>
        <taxon>rosids</taxon>
        <taxon>fabids</taxon>
        <taxon>Malpighiales</taxon>
        <taxon>Salicaceae</taxon>
        <taxon>Flacourtieae</taxon>
        <taxon>Dovyalis</taxon>
    </lineage>
</organism>
<name>A0AAV1QQ79_9ROSI</name>
<dbReference type="GO" id="GO:0010468">
    <property type="term" value="P:regulation of gene expression"/>
    <property type="evidence" value="ECO:0007669"/>
    <property type="project" value="TreeGrafter"/>
</dbReference>
<evidence type="ECO:0000313" key="4">
    <source>
        <dbReference type="EMBL" id="CAK7323897.1"/>
    </source>
</evidence>
<dbReference type="PANTHER" id="PTHR13087:SF0">
    <property type="entry name" value="NFKB ACTIVATING PROTEIN LIKE"/>
    <property type="match status" value="1"/>
</dbReference>
<dbReference type="Pfam" id="PF06047">
    <property type="entry name" value="Nkap_C"/>
    <property type="match status" value="1"/>
</dbReference>
<dbReference type="GO" id="GO:0003682">
    <property type="term" value="F:chromatin binding"/>
    <property type="evidence" value="ECO:0007669"/>
    <property type="project" value="InterPro"/>
</dbReference>
<comment type="caution">
    <text evidence="4">The sequence shown here is derived from an EMBL/GenBank/DDBJ whole genome shotgun (WGS) entry which is preliminary data.</text>
</comment>
<dbReference type="PANTHER" id="PTHR13087">
    <property type="entry name" value="NF-KAPPA B ACTIVATING PROTEIN"/>
    <property type="match status" value="1"/>
</dbReference>
<dbReference type="InterPro" id="IPR040466">
    <property type="entry name" value="NKAP"/>
</dbReference>
<accession>A0AAV1QQ79</accession>
<protein>
    <recommendedName>
        <fullName evidence="3">NF-kappa-B-activating protein C-terminal domain-containing protein</fullName>
    </recommendedName>
</protein>
<dbReference type="AlphaFoldDB" id="A0AAV1QQ79"/>
<dbReference type="GO" id="GO:0005634">
    <property type="term" value="C:nucleus"/>
    <property type="evidence" value="ECO:0007669"/>
    <property type="project" value="TreeGrafter"/>
</dbReference>
<keyword evidence="2" id="KW-0472">Membrane</keyword>
<feature type="domain" description="NF-kappa-B-activating protein C-terminal" evidence="3">
    <location>
        <begin position="59"/>
        <end position="108"/>
    </location>
</feature>
<dbReference type="InterPro" id="IPR009269">
    <property type="entry name" value="NKAP_C"/>
</dbReference>
<gene>
    <name evidence="4" type="ORF">DCAF_LOCUS1527</name>
</gene>
<evidence type="ECO:0000256" key="2">
    <source>
        <dbReference type="SAM" id="Phobius"/>
    </source>
</evidence>
<keyword evidence="2" id="KW-0812">Transmembrane</keyword>
<evidence type="ECO:0000256" key="1">
    <source>
        <dbReference type="ARBA" id="ARBA00009313"/>
    </source>
</evidence>
<keyword evidence="5" id="KW-1185">Reference proteome</keyword>
<proteinExistence type="inferred from homology"/>
<feature type="transmembrane region" description="Helical" evidence="2">
    <location>
        <begin position="180"/>
        <end position="199"/>
    </location>
</feature>